<protein>
    <recommendedName>
        <fullName evidence="3">PD-(D/E)XK endonuclease-like domain-containing protein</fullName>
    </recommendedName>
</protein>
<evidence type="ECO:0008006" key="3">
    <source>
        <dbReference type="Google" id="ProtNLM"/>
    </source>
</evidence>
<gene>
    <name evidence="1" type="ORF">CO181_01225</name>
</gene>
<name>A0A2M7WY63_UNCKA</name>
<evidence type="ECO:0000313" key="2">
    <source>
        <dbReference type="Proteomes" id="UP000230538"/>
    </source>
</evidence>
<accession>A0A2M7WY63</accession>
<feature type="non-terminal residue" evidence="1">
    <location>
        <position position="1"/>
    </location>
</feature>
<sequence>IDILQIRNGQIHILDYKPKAAKEQPIDQLTLYAMALSRLTGLRLFEFKCAWFDEQDYFEFYPLHVLHKPKKGRRKRKVYTWEGVYNINQNKQKIESIYPTSI</sequence>
<reference evidence="2" key="1">
    <citation type="submission" date="2017-09" db="EMBL/GenBank/DDBJ databases">
        <title>Depth-based differentiation of microbial function through sediment-hosted aquifers and enrichment of novel symbionts in the deep terrestrial subsurface.</title>
        <authorList>
            <person name="Probst A.J."/>
            <person name="Ladd B."/>
            <person name="Jarett J.K."/>
            <person name="Geller-Mcgrath D.E."/>
            <person name="Sieber C.M.K."/>
            <person name="Emerson J.B."/>
            <person name="Anantharaman K."/>
            <person name="Thomas B.C."/>
            <person name="Malmstrom R."/>
            <person name="Stieglmeier M."/>
            <person name="Klingl A."/>
            <person name="Woyke T."/>
            <person name="Ryan C.M."/>
            <person name="Banfield J.F."/>
        </authorList>
    </citation>
    <scope>NUCLEOTIDE SEQUENCE [LARGE SCALE GENOMIC DNA]</scope>
</reference>
<dbReference type="EMBL" id="PFXB01000039">
    <property type="protein sequence ID" value="PJA38063.1"/>
    <property type="molecule type" value="Genomic_DNA"/>
</dbReference>
<dbReference type="AlphaFoldDB" id="A0A2M7WY63"/>
<evidence type="ECO:0000313" key="1">
    <source>
        <dbReference type="EMBL" id="PJA38063.1"/>
    </source>
</evidence>
<dbReference type="Proteomes" id="UP000230538">
    <property type="component" value="Unassembled WGS sequence"/>
</dbReference>
<proteinExistence type="predicted"/>
<organism evidence="1 2">
    <name type="scientific">candidate division WWE3 bacterium CG_4_9_14_3_um_filter_43_9</name>
    <dbReference type="NCBI Taxonomy" id="1975082"/>
    <lineage>
        <taxon>Bacteria</taxon>
        <taxon>Katanobacteria</taxon>
    </lineage>
</organism>
<comment type="caution">
    <text evidence="1">The sequence shown here is derived from an EMBL/GenBank/DDBJ whole genome shotgun (WGS) entry which is preliminary data.</text>
</comment>